<dbReference type="PANTHER" id="PTHR34239">
    <property type="entry name" value="APPLE DOMAIN-CONTAINING PROTEIN"/>
    <property type="match status" value="1"/>
</dbReference>
<keyword evidence="2" id="KW-1185">Reference proteome</keyword>
<evidence type="ECO:0000313" key="2">
    <source>
        <dbReference type="Proteomes" id="UP000301870"/>
    </source>
</evidence>
<feature type="region of interest" description="Disordered" evidence="1">
    <location>
        <begin position="257"/>
        <end position="313"/>
    </location>
</feature>
<evidence type="ECO:0000313" key="3">
    <source>
        <dbReference type="RefSeq" id="XP_022822454.1"/>
    </source>
</evidence>
<reference evidence="3" key="1">
    <citation type="submission" date="2025-08" db="UniProtKB">
        <authorList>
            <consortium name="RefSeq"/>
        </authorList>
    </citation>
    <scope>IDENTIFICATION</scope>
    <source>
        <strain evidence="3">Ishihara</strain>
        <tissue evidence="3">Whole body</tissue>
    </source>
</reference>
<dbReference type="GeneID" id="111353562"/>
<feature type="compositionally biased region" description="Basic residues" evidence="1">
    <location>
        <begin position="301"/>
        <end position="313"/>
    </location>
</feature>
<dbReference type="RefSeq" id="XP_022822454.1">
    <property type="nucleotide sequence ID" value="XM_022966686.1"/>
</dbReference>
<evidence type="ECO:0000256" key="1">
    <source>
        <dbReference type="SAM" id="MobiDB-lite"/>
    </source>
</evidence>
<gene>
    <name evidence="3" type="primary">LOC111353562</name>
</gene>
<dbReference type="AlphaFoldDB" id="A0A9J7E617"/>
<name>A0A9J7E617_SPOLT</name>
<dbReference type="OrthoDB" id="7701249at2759"/>
<dbReference type="KEGG" id="sliu:111353562"/>
<proteinExistence type="predicted"/>
<dbReference type="PANTHER" id="PTHR34239:SF2">
    <property type="entry name" value="TRANSPOSABLE ELEMENT P TRANSPOSASE_THAP9 CONSERVED DOMAIN-CONTAINING PROTEIN"/>
    <property type="match status" value="1"/>
</dbReference>
<feature type="compositionally biased region" description="Low complexity" evidence="1">
    <location>
        <begin position="285"/>
        <end position="298"/>
    </location>
</feature>
<sequence>MACLLTRASGFPGKNDSQVDIELPINDEPQPVPSTSYQSAIQPTEIAMILEPTEELNRPELDEEIMCLLGQTPSKEKKLGSDIQKDLALRLEHIATMGLKKESRKEIIENNLIPSNCTKINAPKLNPEIKAALSEILIKKDNALEAKQVQIAATISCLGNALTKIFLSDFKDQAVIKSLIEASQLLCDTQHRESMTRRSFICSSIKKDFKEQLYNTEIDSFLFGEKLADTLKAAKAISKSGAEIMVTMKKTVVPPKASQVPAQALNQKPPLPPTRRTGVARRAEPAAAPAPRSRQQQPLRHSTRSQRHHAQRH</sequence>
<organism evidence="2 3">
    <name type="scientific">Spodoptera litura</name>
    <name type="common">Asian cotton leafworm</name>
    <dbReference type="NCBI Taxonomy" id="69820"/>
    <lineage>
        <taxon>Eukaryota</taxon>
        <taxon>Metazoa</taxon>
        <taxon>Ecdysozoa</taxon>
        <taxon>Arthropoda</taxon>
        <taxon>Hexapoda</taxon>
        <taxon>Insecta</taxon>
        <taxon>Pterygota</taxon>
        <taxon>Neoptera</taxon>
        <taxon>Endopterygota</taxon>
        <taxon>Lepidoptera</taxon>
        <taxon>Glossata</taxon>
        <taxon>Ditrysia</taxon>
        <taxon>Noctuoidea</taxon>
        <taxon>Noctuidae</taxon>
        <taxon>Amphipyrinae</taxon>
        <taxon>Spodoptera</taxon>
    </lineage>
</organism>
<dbReference type="Proteomes" id="UP000301870">
    <property type="component" value="Chromosome 16"/>
</dbReference>
<accession>A0A9J7E617</accession>
<protein>
    <submittedName>
        <fullName evidence="3">Uncharacterized protein LOC111353562</fullName>
    </submittedName>
</protein>